<keyword evidence="2" id="KW-1185">Reference proteome</keyword>
<dbReference type="RefSeq" id="WP_116554202.1">
    <property type="nucleotide sequence ID" value="NZ_QCZG01000011.1"/>
</dbReference>
<dbReference type="InterPro" id="IPR036249">
    <property type="entry name" value="Thioredoxin-like_sf"/>
</dbReference>
<dbReference type="EMBL" id="QCZG01000011">
    <property type="protein sequence ID" value="PWA12196.1"/>
    <property type="molecule type" value="Genomic_DNA"/>
</dbReference>
<dbReference type="Gene3D" id="3.40.30.10">
    <property type="entry name" value="Glutaredoxin"/>
    <property type="match status" value="1"/>
</dbReference>
<evidence type="ECO:0000313" key="2">
    <source>
        <dbReference type="Proteomes" id="UP000245998"/>
    </source>
</evidence>
<accession>A0A2U1K3V3</accession>
<comment type="caution">
    <text evidence="1">The sequence shown here is derived from an EMBL/GenBank/DDBJ whole genome shotgun (WGS) entry which is preliminary data.</text>
</comment>
<reference evidence="1 2" key="1">
    <citation type="submission" date="2018-04" db="EMBL/GenBank/DDBJ databases">
        <title>Camelliibacillus theae gen. nov., sp. nov., isolated from Pu'er tea.</title>
        <authorList>
            <person name="Niu L."/>
        </authorList>
    </citation>
    <scope>NUCLEOTIDE SEQUENCE [LARGE SCALE GENOMIC DNA]</scope>
    <source>
        <strain evidence="1 2">T8</strain>
    </source>
</reference>
<dbReference type="Pfam" id="PF01257">
    <property type="entry name" value="2Fe-2S_thioredx"/>
    <property type="match status" value="1"/>
</dbReference>
<dbReference type="OrthoDB" id="9761899at2"/>
<gene>
    <name evidence="1" type="ORF">DCC39_07110</name>
</gene>
<sequence length="127" mass="14377">MATWDLEKTRAHIMICNGASCLRKHGEEVTIAIRKVLKEQALDDYIHTTRTRCNGRCKDASTVIVYPEGTWYQNILPEDAEKLVNAINRGEQLKEKVSHTFRGSGFDRYNDAPIGILKSEKAQKSPS</sequence>
<evidence type="ECO:0000313" key="1">
    <source>
        <dbReference type="EMBL" id="PWA12196.1"/>
    </source>
</evidence>
<proteinExistence type="predicted"/>
<protein>
    <submittedName>
        <fullName evidence="1">Ferredoxin</fullName>
    </submittedName>
</protein>
<organism evidence="1 2">
    <name type="scientific">Pueribacillus theae</name>
    <dbReference type="NCBI Taxonomy" id="2171751"/>
    <lineage>
        <taxon>Bacteria</taxon>
        <taxon>Bacillati</taxon>
        <taxon>Bacillota</taxon>
        <taxon>Bacilli</taxon>
        <taxon>Bacillales</taxon>
        <taxon>Bacillaceae</taxon>
        <taxon>Pueribacillus</taxon>
    </lineage>
</organism>
<dbReference type="SUPFAM" id="SSF52833">
    <property type="entry name" value="Thioredoxin-like"/>
    <property type="match status" value="1"/>
</dbReference>
<dbReference type="Proteomes" id="UP000245998">
    <property type="component" value="Unassembled WGS sequence"/>
</dbReference>
<dbReference type="CDD" id="cd02980">
    <property type="entry name" value="TRX_Fd_family"/>
    <property type="match status" value="1"/>
</dbReference>
<dbReference type="AlphaFoldDB" id="A0A2U1K3V3"/>
<name>A0A2U1K3V3_9BACI</name>